<sequence>MFDNQLVSSFIIDFSPVVTSMLSMINDARTKLGKKVGGMEHTSPIGFINPALYYFNLTPKINEEIIHILRNLTCDPNLCTKNLFCNPPRPAVQHPVLVEM</sequence>
<organism evidence="1 2">
    <name type="scientific">Puccinia sorghi</name>
    <dbReference type="NCBI Taxonomy" id="27349"/>
    <lineage>
        <taxon>Eukaryota</taxon>
        <taxon>Fungi</taxon>
        <taxon>Dikarya</taxon>
        <taxon>Basidiomycota</taxon>
        <taxon>Pucciniomycotina</taxon>
        <taxon>Pucciniomycetes</taxon>
        <taxon>Pucciniales</taxon>
        <taxon>Pucciniaceae</taxon>
        <taxon>Puccinia</taxon>
    </lineage>
</organism>
<protein>
    <submittedName>
        <fullName evidence="1">Uncharacterized protein</fullName>
    </submittedName>
</protein>
<evidence type="ECO:0000313" key="1">
    <source>
        <dbReference type="EMBL" id="KNZ59479.1"/>
    </source>
</evidence>
<name>A0A0L6VFG8_9BASI</name>
<dbReference type="AlphaFoldDB" id="A0A0L6VFG8"/>
<reference evidence="1 2" key="1">
    <citation type="submission" date="2015-08" db="EMBL/GenBank/DDBJ databases">
        <title>Next Generation Sequencing and Analysis of the Genome of Puccinia sorghi L Schw, the Causal Agent of Maize Common Rust.</title>
        <authorList>
            <person name="Rochi L."/>
            <person name="Burguener G."/>
            <person name="Darino M."/>
            <person name="Turjanski A."/>
            <person name="Kreff E."/>
            <person name="Dieguez M.J."/>
            <person name="Sacco F."/>
        </authorList>
    </citation>
    <scope>NUCLEOTIDE SEQUENCE [LARGE SCALE GENOMIC DNA]</scope>
    <source>
        <strain evidence="1 2">RO10H11247</strain>
    </source>
</reference>
<evidence type="ECO:0000313" key="2">
    <source>
        <dbReference type="Proteomes" id="UP000037035"/>
    </source>
</evidence>
<comment type="caution">
    <text evidence="1">The sequence shown here is derived from an EMBL/GenBank/DDBJ whole genome shotgun (WGS) entry which is preliminary data.</text>
</comment>
<keyword evidence="2" id="KW-1185">Reference proteome</keyword>
<gene>
    <name evidence="1" type="ORF">VP01_1722g2</name>
</gene>
<dbReference type="EMBL" id="LAVV01006529">
    <property type="protein sequence ID" value="KNZ59479.1"/>
    <property type="molecule type" value="Genomic_DNA"/>
</dbReference>
<proteinExistence type="predicted"/>
<dbReference type="OrthoDB" id="409122at2759"/>
<dbReference type="VEuPathDB" id="FungiDB:VP01_1722g2"/>
<accession>A0A0L6VFG8</accession>
<dbReference type="Proteomes" id="UP000037035">
    <property type="component" value="Unassembled WGS sequence"/>
</dbReference>